<evidence type="ECO:0000313" key="8">
    <source>
        <dbReference type="EMBL" id="MBD3869143.1"/>
    </source>
</evidence>
<keyword evidence="5 7" id="KW-0472">Membrane</keyword>
<dbReference type="GO" id="GO:0045259">
    <property type="term" value="C:proton-transporting ATP synthase complex"/>
    <property type="evidence" value="ECO:0007669"/>
    <property type="project" value="UniProtKB-KW"/>
</dbReference>
<evidence type="ECO:0000256" key="2">
    <source>
        <dbReference type="ARBA" id="ARBA00022448"/>
    </source>
</evidence>
<accession>A0A8J6Y2D6</accession>
<dbReference type="InterPro" id="IPR000711">
    <property type="entry name" value="ATPase_OSCP/dsu"/>
</dbReference>
<comment type="function">
    <text evidence="7">This protein is part of the stalk that links CF(0) to CF(1). It either transmits conformational changes from CF(0) to CF(1) or is implicated in proton conduction.</text>
</comment>
<dbReference type="SUPFAM" id="SSF47928">
    <property type="entry name" value="N-terminal domain of the delta subunit of the F1F0-ATP synthase"/>
    <property type="match status" value="1"/>
</dbReference>
<dbReference type="Gene3D" id="1.10.520.20">
    <property type="entry name" value="N-terminal domain of the delta subunit of the F1F0-ATP synthase"/>
    <property type="match status" value="1"/>
</dbReference>
<comment type="similarity">
    <text evidence="7">Belongs to the ATPase delta chain family.</text>
</comment>
<gene>
    <name evidence="7 8" type="primary">atpH</name>
    <name evidence="8" type="ORF">IFK94_13555</name>
</gene>
<evidence type="ECO:0000313" key="9">
    <source>
        <dbReference type="Proteomes" id="UP000648239"/>
    </source>
</evidence>
<evidence type="ECO:0000256" key="4">
    <source>
        <dbReference type="ARBA" id="ARBA00023065"/>
    </source>
</evidence>
<evidence type="ECO:0000256" key="3">
    <source>
        <dbReference type="ARBA" id="ARBA00022781"/>
    </source>
</evidence>
<reference evidence="8 9" key="1">
    <citation type="submission" date="2020-08" db="EMBL/GenBank/DDBJ databases">
        <title>Acidobacteriota in marine sediments use diverse sulfur dissimilation pathways.</title>
        <authorList>
            <person name="Wasmund K."/>
        </authorList>
    </citation>
    <scope>NUCLEOTIDE SEQUENCE [LARGE SCALE GENOMIC DNA]</scope>
    <source>
        <strain evidence="8">MAG AM4</strain>
    </source>
</reference>
<keyword evidence="4 7" id="KW-0406">Ion transport</keyword>
<dbReference type="AlphaFoldDB" id="A0A8J6Y2D6"/>
<dbReference type="HAMAP" id="MF_01416">
    <property type="entry name" value="ATP_synth_delta_bact"/>
    <property type="match status" value="1"/>
</dbReference>
<keyword evidence="7" id="KW-0139">CF(1)</keyword>
<dbReference type="InterPro" id="IPR026015">
    <property type="entry name" value="ATP_synth_OSCP/delta_N_sf"/>
</dbReference>
<proteinExistence type="inferred from homology"/>
<comment type="function">
    <text evidence="7">F(1)F(0) ATP synthase produces ATP from ADP in the presence of a proton or sodium gradient. F-type ATPases consist of two structural domains, F(1) containing the extramembraneous catalytic core and F(0) containing the membrane proton channel, linked together by a central stalk and a peripheral stalk. During catalysis, ATP synthesis in the catalytic domain of F(1) is coupled via a rotary mechanism of the central stalk subunits to proton translocation.</text>
</comment>
<sequence>MKDRKLAFRYARALLSSVGPGEPARQVERFLLGVGKTMEESREMREVLLDPAVAKADRMKLLTDLAGHYDMPVEVHRFMDTVVEHRRIRNIPEMAELFRELREAADGIVPASVTTATPMDDAMTARVRLALEKMTGKNVRLTVLVDPGLIGGAVTRIGSMVYDGSLETQLKMLRNQLVEG</sequence>
<dbReference type="PANTHER" id="PTHR11910">
    <property type="entry name" value="ATP SYNTHASE DELTA CHAIN"/>
    <property type="match status" value="1"/>
</dbReference>
<keyword evidence="2 7" id="KW-0813">Transport</keyword>
<dbReference type="Proteomes" id="UP000648239">
    <property type="component" value="Unassembled WGS sequence"/>
</dbReference>
<evidence type="ECO:0000256" key="7">
    <source>
        <dbReference type="HAMAP-Rule" id="MF_01416"/>
    </source>
</evidence>
<dbReference type="NCBIfam" id="TIGR01145">
    <property type="entry name" value="ATP_synt_delta"/>
    <property type="match status" value="1"/>
</dbReference>
<organism evidence="8 9">
    <name type="scientific">Candidatus Polarisedimenticola svalbardensis</name>
    <dbReference type="NCBI Taxonomy" id="2886004"/>
    <lineage>
        <taxon>Bacteria</taxon>
        <taxon>Pseudomonadati</taxon>
        <taxon>Acidobacteriota</taxon>
        <taxon>Candidatus Polarisedimenticolia</taxon>
        <taxon>Candidatus Polarisedimenticolales</taxon>
        <taxon>Candidatus Polarisedimenticolaceae</taxon>
        <taxon>Candidatus Polarisedimenticola</taxon>
    </lineage>
</organism>
<keyword evidence="6 7" id="KW-0066">ATP synthesis</keyword>
<dbReference type="GO" id="GO:0046933">
    <property type="term" value="F:proton-transporting ATP synthase activity, rotational mechanism"/>
    <property type="evidence" value="ECO:0007669"/>
    <property type="project" value="UniProtKB-UniRule"/>
</dbReference>
<evidence type="ECO:0000256" key="1">
    <source>
        <dbReference type="ARBA" id="ARBA00004370"/>
    </source>
</evidence>
<comment type="subcellular location">
    <subcellularLocation>
        <location evidence="7">Cell membrane</location>
        <topology evidence="7">Peripheral membrane protein</topology>
    </subcellularLocation>
    <subcellularLocation>
        <location evidence="1">Membrane</location>
    </subcellularLocation>
</comment>
<dbReference type="Pfam" id="PF00213">
    <property type="entry name" value="OSCP"/>
    <property type="match status" value="1"/>
</dbReference>
<evidence type="ECO:0000256" key="5">
    <source>
        <dbReference type="ARBA" id="ARBA00023136"/>
    </source>
</evidence>
<dbReference type="GO" id="GO:0005886">
    <property type="term" value="C:plasma membrane"/>
    <property type="evidence" value="ECO:0007669"/>
    <property type="project" value="UniProtKB-SubCell"/>
</dbReference>
<comment type="caution">
    <text evidence="8">The sequence shown here is derived from an EMBL/GenBank/DDBJ whole genome shotgun (WGS) entry which is preliminary data.</text>
</comment>
<keyword evidence="3 7" id="KW-0375">Hydrogen ion transport</keyword>
<dbReference type="EMBL" id="JACXWD010000062">
    <property type="protein sequence ID" value="MBD3869143.1"/>
    <property type="molecule type" value="Genomic_DNA"/>
</dbReference>
<keyword evidence="7" id="KW-1003">Cell membrane</keyword>
<dbReference type="PRINTS" id="PR00125">
    <property type="entry name" value="ATPASEDELTA"/>
</dbReference>
<protein>
    <recommendedName>
        <fullName evidence="7">ATP synthase subunit delta</fullName>
    </recommendedName>
    <alternativeName>
        <fullName evidence="7">ATP synthase F(1) sector subunit delta</fullName>
    </alternativeName>
    <alternativeName>
        <fullName evidence="7">F-type ATPase subunit delta</fullName>
        <shortName evidence="7">F-ATPase subunit delta</shortName>
    </alternativeName>
</protein>
<evidence type="ECO:0000256" key="6">
    <source>
        <dbReference type="ARBA" id="ARBA00023310"/>
    </source>
</evidence>
<name>A0A8J6Y2D6_9BACT</name>